<dbReference type="Proteomes" id="UP000271469">
    <property type="component" value="Chromosome"/>
</dbReference>
<comment type="pathway">
    <text evidence="2">Siderophore biosynthesis; mycobactin biosynthesis.</text>
</comment>
<dbReference type="AlphaFoldDB" id="A0A3G8JMH3"/>
<evidence type="ECO:0000313" key="9">
    <source>
        <dbReference type="Proteomes" id="UP000271469"/>
    </source>
</evidence>
<keyword evidence="4" id="KW-0046">Antibiotic resistance</keyword>
<evidence type="ECO:0000313" key="8">
    <source>
        <dbReference type="EMBL" id="AZG46284.1"/>
    </source>
</evidence>
<protein>
    <recommendedName>
        <fullName evidence="3">Lysine N-acyltransferase MbtK</fullName>
    </recommendedName>
    <alternativeName>
        <fullName evidence="5">Mycobactin synthase protein K</fullName>
    </alternativeName>
</protein>
<feature type="domain" description="N-acetyltransferase" evidence="7">
    <location>
        <begin position="50"/>
        <end position="217"/>
    </location>
</feature>
<dbReference type="InterPro" id="IPR016181">
    <property type="entry name" value="Acyl_CoA_acyltransferase"/>
</dbReference>
<dbReference type="GO" id="GO:0016410">
    <property type="term" value="F:N-acyltransferase activity"/>
    <property type="evidence" value="ECO:0007669"/>
    <property type="project" value="TreeGrafter"/>
</dbReference>
<dbReference type="InterPro" id="IPR019432">
    <property type="entry name" value="Acyltransferase_MbtK/IucB-like"/>
</dbReference>
<dbReference type="Gene3D" id="3.40.630.30">
    <property type="match status" value="1"/>
</dbReference>
<dbReference type="PROSITE" id="PS51186">
    <property type="entry name" value="GNAT"/>
    <property type="match status" value="1"/>
</dbReference>
<accession>A0A3G8JMH3</accession>
<feature type="compositionally biased region" description="Polar residues" evidence="6">
    <location>
        <begin position="1"/>
        <end position="16"/>
    </location>
</feature>
<dbReference type="SUPFAM" id="SSF55729">
    <property type="entry name" value="Acyl-CoA N-acyltransferases (Nat)"/>
    <property type="match status" value="1"/>
</dbReference>
<evidence type="ECO:0000256" key="4">
    <source>
        <dbReference type="ARBA" id="ARBA00023251"/>
    </source>
</evidence>
<comment type="function">
    <text evidence="1">Acyltransferase required for the direct transfer of medium- to long-chain fatty acyl moieties from a carrier protein (MbtL) on to the epsilon-amino group of lysine residue in the mycobactin core.</text>
</comment>
<dbReference type="Pfam" id="PF13523">
    <property type="entry name" value="Acetyltransf_8"/>
    <property type="match status" value="1"/>
</dbReference>
<keyword evidence="8" id="KW-0012">Acyltransferase</keyword>
<evidence type="ECO:0000259" key="7">
    <source>
        <dbReference type="PROSITE" id="PS51186"/>
    </source>
</evidence>
<reference evidence="8 9" key="1">
    <citation type="submission" date="2018-11" db="EMBL/GenBank/DDBJ databases">
        <title>Gordonia insulae sp. nov., isolated from an island soil.</title>
        <authorList>
            <person name="Kim Y.S."/>
            <person name="Kim S.B."/>
        </authorList>
    </citation>
    <scope>NUCLEOTIDE SEQUENCE [LARGE SCALE GENOMIC DNA]</scope>
    <source>
        <strain evidence="8 9">MMS17-SY073</strain>
    </source>
</reference>
<evidence type="ECO:0000256" key="5">
    <source>
        <dbReference type="ARBA" id="ARBA00031122"/>
    </source>
</evidence>
<evidence type="ECO:0000256" key="6">
    <source>
        <dbReference type="SAM" id="MobiDB-lite"/>
    </source>
</evidence>
<dbReference type="InterPro" id="IPR000182">
    <property type="entry name" value="GNAT_dom"/>
</dbReference>
<feature type="region of interest" description="Disordered" evidence="6">
    <location>
        <begin position="1"/>
        <end position="23"/>
    </location>
</feature>
<keyword evidence="8" id="KW-0808">Transferase</keyword>
<dbReference type="PANTHER" id="PTHR31438">
    <property type="entry name" value="LYSINE N-ACYLTRANSFERASE C17G9.06C-RELATED"/>
    <property type="match status" value="1"/>
</dbReference>
<evidence type="ECO:0000256" key="1">
    <source>
        <dbReference type="ARBA" id="ARBA00003818"/>
    </source>
</evidence>
<organism evidence="8 9">
    <name type="scientific">Gordonia insulae</name>
    <dbReference type="NCBI Taxonomy" id="2420509"/>
    <lineage>
        <taxon>Bacteria</taxon>
        <taxon>Bacillati</taxon>
        <taxon>Actinomycetota</taxon>
        <taxon>Actinomycetes</taxon>
        <taxon>Mycobacteriales</taxon>
        <taxon>Gordoniaceae</taxon>
        <taxon>Gordonia</taxon>
    </lineage>
</organism>
<dbReference type="KEGG" id="gom:D7316_02885"/>
<dbReference type="GO" id="GO:0046677">
    <property type="term" value="P:response to antibiotic"/>
    <property type="evidence" value="ECO:0007669"/>
    <property type="project" value="UniProtKB-KW"/>
</dbReference>
<dbReference type="PANTHER" id="PTHR31438:SF1">
    <property type="entry name" value="LYSINE N-ACYLTRANSFERASE C17G9.06C-RELATED"/>
    <property type="match status" value="1"/>
</dbReference>
<sequence length="222" mass="24588">MKSPQQESAQMGSADTESGAPYSIGREITDVTAEVIAAGPPVVPAPTGRFSLRPVDPDADPALLVTWFARPHLVATWEQEWSAERWHADSAHRLAGDYSRPMIVALDGTEIGYIELYRPARDEIARLYPADPHDMGLHIATADPDLTGRGVMSAWMAELAQSLFDADPRCRRVVLEPDARNTRMRRALTKNGWVDLGEFDVRPDRRIALHVLGRTADDVPQL</sequence>
<gene>
    <name evidence="8" type="primary">mbtK</name>
    <name evidence="8" type="ORF">D7316_02885</name>
</gene>
<keyword evidence="9" id="KW-1185">Reference proteome</keyword>
<dbReference type="GO" id="GO:0019290">
    <property type="term" value="P:siderophore biosynthetic process"/>
    <property type="evidence" value="ECO:0007669"/>
    <property type="project" value="InterPro"/>
</dbReference>
<dbReference type="SMART" id="SM01006">
    <property type="entry name" value="AlcB"/>
    <property type="match status" value="1"/>
</dbReference>
<proteinExistence type="predicted"/>
<evidence type="ECO:0000256" key="3">
    <source>
        <dbReference type="ARBA" id="ARBA00020586"/>
    </source>
</evidence>
<evidence type="ECO:0000256" key="2">
    <source>
        <dbReference type="ARBA" id="ARBA00005102"/>
    </source>
</evidence>
<name>A0A3G8JMH3_9ACTN</name>
<dbReference type="UniPathway" id="UPA00011"/>
<dbReference type="EMBL" id="CP033972">
    <property type="protein sequence ID" value="AZG46284.1"/>
    <property type="molecule type" value="Genomic_DNA"/>
</dbReference>